<evidence type="ECO:0000313" key="4">
    <source>
        <dbReference type="Proteomes" id="UP001441944"/>
    </source>
</evidence>
<organism evidence="3 4">
    <name type="scientific">Pseudophaeobacter arcticus</name>
    <dbReference type="NCBI Taxonomy" id="385492"/>
    <lineage>
        <taxon>Bacteria</taxon>
        <taxon>Pseudomonadati</taxon>
        <taxon>Pseudomonadota</taxon>
        <taxon>Alphaproteobacteria</taxon>
        <taxon>Rhodobacterales</taxon>
        <taxon>Paracoccaceae</taxon>
        <taxon>Pseudophaeobacter</taxon>
    </lineage>
</organism>
<dbReference type="PANTHER" id="PTHR36435:SF1">
    <property type="entry name" value="CAAX AMINO TERMINAL PROTEASE FAMILY PROTEIN"/>
    <property type="match status" value="1"/>
</dbReference>
<dbReference type="EMBL" id="BAABWU010000001">
    <property type="protein sequence ID" value="GAA6195063.1"/>
    <property type="molecule type" value="Genomic_DNA"/>
</dbReference>
<dbReference type="GO" id="GO:0008237">
    <property type="term" value="F:metallopeptidase activity"/>
    <property type="evidence" value="ECO:0007669"/>
    <property type="project" value="UniProtKB-KW"/>
</dbReference>
<feature type="transmembrane region" description="Helical" evidence="1">
    <location>
        <begin position="111"/>
        <end position="129"/>
    </location>
</feature>
<keyword evidence="1" id="KW-1133">Transmembrane helix</keyword>
<keyword evidence="4" id="KW-1185">Reference proteome</keyword>
<dbReference type="InterPro" id="IPR052710">
    <property type="entry name" value="CAAX_protease"/>
</dbReference>
<feature type="transmembrane region" description="Helical" evidence="1">
    <location>
        <begin position="26"/>
        <end position="49"/>
    </location>
</feature>
<feature type="transmembrane region" description="Helical" evidence="1">
    <location>
        <begin position="274"/>
        <end position="294"/>
    </location>
</feature>
<keyword evidence="3" id="KW-0378">Hydrolase</keyword>
<dbReference type="Pfam" id="PF02517">
    <property type="entry name" value="Rce1-like"/>
    <property type="match status" value="1"/>
</dbReference>
<accession>A0ABQ0AGW0</accession>
<dbReference type="PANTHER" id="PTHR36435">
    <property type="entry name" value="SLR1288 PROTEIN"/>
    <property type="match status" value="1"/>
</dbReference>
<sequence>MIPRSAYAAHEVLVAPGRSRAQLWRLLLGLGLIAMVSYGLQIVTVLVVLGFTSVEWLLALEQGSTPEALLILLVSFGFMTLGVGLAARLLHDRSLVGLIGPPGLAVQQFTRTCLGVAAVFVVIMILPPYDFGAPLVANLHWQLWLGLLPLSLLALLIQVSAEELVFRGYLQQALAARFRHPVIWLGLPSALFGAAHYMPQEAGDNALLLCLWATGFGLLMADLTARAGTLGPAIAVHFVNNIVALLILGSPSSLHGLALYLLPYELSDVAALRPWLWVDCATTLVLWLVARLAIRR</sequence>
<keyword evidence="1" id="KW-0812">Transmembrane</keyword>
<dbReference type="InterPro" id="IPR003675">
    <property type="entry name" value="Rce1/LyrA-like_dom"/>
</dbReference>
<feature type="transmembrane region" description="Helical" evidence="1">
    <location>
        <begin position="205"/>
        <end position="225"/>
    </location>
</feature>
<protein>
    <submittedName>
        <fullName evidence="3">CPBP family intramembrane metalloprotease</fullName>
    </submittedName>
</protein>
<evidence type="ECO:0000256" key="1">
    <source>
        <dbReference type="SAM" id="Phobius"/>
    </source>
</evidence>
<evidence type="ECO:0000259" key="2">
    <source>
        <dbReference type="Pfam" id="PF02517"/>
    </source>
</evidence>
<keyword evidence="3" id="KW-0482">Metalloprotease</keyword>
<evidence type="ECO:0000313" key="3">
    <source>
        <dbReference type="EMBL" id="GAA6195063.1"/>
    </source>
</evidence>
<feature type="transmembrane region" description="Helical" evidence="1">
    <location>
        <begin position="141"/>
        <end position="161"/>
    </location>
</feature>
<comment type="caution">
    <text evidence="3">The sequence shown here is derived from an EMBL/GenBank/DDBJ whole genome shotgun (WGS) entry which is preliminary data.</text>
</comment>
<dbReference type="RefSeq" id="WP_353396801.1">
    <property type="nucleotide sequence ID" value="NZ_BAABWU010000001.1"/>
</dbReference>
<keyword evidence="3" id="KW-0645">Protease</keyword>
<proteinExistence type="predicted"/>
<name>A0ABQ0AGW0_9RHOB</name>
<reference evidence="3 4" key="1">
    <citation type="submission" date="2024-04" db="EMBL/GenBank/DDBJ databases">
        <title>Draft genome sequence of Pseudophaeobacter arcticus NBRC 116598.</title>
        <authorList>
            <person name="Miyakawa T."/>
            <person name="Kusuya Y."/>
            <person name="Miura T."/>
        </authorList>
    </citation>
    <scope>NUCLEOTIDE SEQUENCE [LARGE SCALE GENOMIC DNA]</scope>
    <source>
        <strain evidence="3 4">SU-CL00105</strain>
    </source>
</reference>
<gene>
    <name evidence="3" type="ORF">NBRC116598_05070</name>
</gene>
<feature type="transmembrane region" description="Helical" evidence="1">
    <location>
        <begin position="182"/>
        <end position="199"/>
    </location>
</feature>
<dbReference type="Proteomes" id="UP001441944">
    <property type="component" value="Unassembled WGS sequence"/>
</dbReference>
<feature type="transmembrane region" description="Helical" evidence="1">
    <location>
        <begin position="237"/>
        <end position="262"/>
    </location>
</feature>
<feature type="domain" description="CAAX prenyl protease 2/Lysostaphin resistance protein A-like" evidence="2">
    <location>
        <begin position="146"/>
        <end position="243"/>
    </location>
</feature>
<feature type="transmembrane region" description="Helical" evidence="1">
    <location>
        <begin position="69"/>
        <end position="90"/>
    </location>
</feature>
<keyword evidence="1" id="KW-0472">Membrane</keyword>